<feature type="transmembrane region" description="Helical" evidence="6">
    <location>
        <begin position="205"/>
        <end position="226"/>
    </location>
</feature>
<sequence length="236" mass="26244">MSNLNIGIAFAGGLASFISPCCLPLYPSYLSYITGISVSQLKTDSSRDVRLKTLAHSFFFVLGFSFVFFTLSYTANVFASTFREYQDPIRQISAVLIILMGLFLLGVFQPQLLMKERKMNVSWRPAGYIGSFIFGVGFSAGWSPCVGPILSSILMLAASEPGTWAQLTASYSLGFGVPFFILAFFIGSTRWILKYSNTFMKIGGALMIVMGILLFTDRMTYITIWLNGMTPEWLKF</sequence>
<accession>A0A841T526</accession>
<reference evidence="8 9" key="1">
    <citation type="submission" date="2020-08" db="EMBL/GenBank/DDBJ databases">
        <title>Cohnella phylogeny.</title>
        <authorList>
            <person name="Dunlap C."/>
        </authorList>
    </citation>
    <scope>NUCLEOTIDE SEQUENCE [LARGE SCALE GENOMIC DNA]</scope>
    <source>
        <strain evidence="8 9">DSM 103658</strain>
    </source>
</reference>
<evidence type="ECO:0000256" key="1">
    <source>
        <dbReference type="ARBA" id="ARBA00004141"/>
    </source>
</evidence>
<keyword evidence="9" id="KW-1185">Reference proteome</keyword>
<evidence type="ECO:0000313" key="8">
    <source>
        <dbReference type="EMBL" id="MBB6676424.1"/>
    </source>
</evidence>
<evidence type="ECO:0000256" key="6">
    <source>
        <dbReference type="SAM" id="Phobius"/>
    </source>
</evidence>
<feature type="transmembrane region" description="Helical" evidence="6">
    <location>
        <begin position="169"/>
        <end position="193"/>
    </location>
</feature>
<protein>
    <submittedName>
        <fullName evidence="8">Sulfite exporter TauE/SafE family protein</fullName>
    </submittedName>
</protein>
<dbReference type="EMBL" id="JACJVN010000016">
    <property type="protein sequence ID" value="MBB6676424.1"/>
    <property type="molecule type" value="Genomic_DNA"/>
</dbReference>
<dbReference type="Proteomes" id="UP000574133">
    <property type="component" value="Unassembled WGS sequence"/>
</dbReference>
<dbReference type="InterPro" id="IPR051790">
    <property type="entry name" value="Cytochrome_c-biogenesis_DsbD"/>
</dbReference>
<dbReference type="RefSeq" id="WP_185177709.1">
    <property type="nucleotide sequence ID" value="NZ_CBCSEP010000007.1"/>
</dbReference>
<organism evidence="8 9">
    <name type="scientific">Cohnella lubricantis</name>
    <dbReference type="NCBI Taxonomy" id="2163172"/>
    <lineage>
        <taxon>Bacteria</taxon>
        <taxon>Bacillati</taxon>
        <taxon>Bacillota</taxon>
        <taxon>Bacilli</taxon>
        <taxon>Bacillales</taxon>
        <taxon>Paenibacillaceae</taxon>
        <taxon>Cohnella</taxon>
    </lineage>
</organism>
<comment type="subcellular location">
    <subcellularLocation>
        <location evidence="1">Membrane</location>
        <topology evidence="1">Multi-pass membrane protein</topology>
    </subcellularLocation>
</comment>
<dbReference type="PANTHER" id="PTHR31272">
    <property type="entry name" value="CYTOCHROME C-TYPE BIOGENESIS PROTEIN HI_1454-RELATED"/>
    <property type="match status" value="1"/>
</dbReference>
<gene>
    <name evidence="8" type="ORF">H4Q31_03680</name>
</gene>
<dbReference type="InterPro" id="IPR003834">
    <property type="entry name" value="Cyt_c_assmbl_TM_dom"/>
</dbReference>
<dbReference type="GO" id="GO:0016020">
    <property type="term" value="C:membrane"/>
    <property type="evidence" value="ECO:0007669"/>
    <property type="project" value="UniProtKB-SubCell"/>
</dbReference>
<feature type="domain" description="Cytochrome C biogenesis protein transmembrane" evidence="7">
    <location>
        <begin position="6"/>
        <end position="214"/>
    </location>
</feature>
<evidence type="ECO:0000256" key="5">
    <source>
        <dbReference type="ARBA" id="ARBA00023136"/>
    </source>
</evidence>
<dbReference type="AlphaFoldDB" id="A0A841T526"/>
<keyword evidence="4 6" id="KW-1133">Transmembrane helix</keyword>
<evidence type="ECO:0000256" key="4">
    <source>
        <dbReference type="ARBA" id="ARBA00022989"/>
    </source>
</evidence>
<keyword evidence="3 6" id="KW-0812">Transmembrane</keyword>
<proteinExistence type="inferred from homology"/>
<feature type="transmembrane region" description="Helical" evidence="6">
    <location>
        <begin position="6"/>
        <end position="32"/>
    </location>
</feature>
<evidence type="ECO:0000256" key="3">
    <source>
        <dbReference type="ARBA" id="ARBA00022692"/>
    </source>
</evidence>
<comment type="caution">
    <text evidence="8">The sequence shown here is derived from an EMBL/GenBank/DDBJ whole genome shotgun (WGS) entry which is preliminary data.</text>
</comment>
<evidence type="ECO:0000313" key="9">
    <source>
        <dbReference type="Proteomes" id="UP000574133"/>
    </source>
</evidence>
<keyword evidence="5 6" id="KW-0472">Membrane</keyword>
<feature type="transmembrane region" description="Helical" evidence="6">
    <location>
        <begin position="129"/>
        <end position="157"/>
    </location>
</feature>
<dbReference type="Pfam" id="PF02683">
    <property type="entry name" value="DsbD_TM"/>
    <property type="match status" value="1"/>
</dbReference>
<dbReference type="GO" id="GO:0017004">
    <property type="term" value="P:cytochrome complex assembly"/>
    <property type="evidence" value="ECO:0007669"/>
    <property type="project" value="InterPro"/>
</dbReference>
<evidence type="ECO:0000259" key="7">
    <source>
        <dbReference type="Pfam" id="PF02683"/>
    </source>
</evidence>
<feature type="transmembrane region" description="Helical" evidence="6">
    <location>
        <begin position="91"/>
        <end position="108"/>
    </location>
</feature>
<feature type="transmembrane region" description="Helical" evidence="6">
    <location>
        <begin position="53"/>
        <end position="71"/>
    </location>
</feature>
<name>A0A841T526_9BACL</name>
<evidence type="ECO:0000256" key="2">
    <source>
        <dbReference type="ARBA" id="ARBA00006143"/>
    </source>
</evidence>
<comment type="similarity">
    <text evidence="2">Belongs to the DsbD family.</text>
</comment>
<dbReference type="PANTHER" id="PTHR31272:SF4">
    <property type="entry name" value="CYTOCHROME C-TYPE BIOGENESIS PROTEIN HI_1454-RELATED"/>
    <property type="match status" value="1"/>
</dbReference>